<dbReference type="AlphaFoldDB" id="A0A7V7TXU8"/>
<name>A0A7V7TXU8_9HYPH</name>
<dbReference type="Proteomes" id="UP000432089">
    <property type="component" value="Unassembled WGS sequence"/>
</dbReference>
<sequence length="347" mass="37768">MSLNTTSTTSRQTLTAFFDSRSDAEAAIERVVDAGVSRDEIRLVEGTDSSATATTTTTTTEPVHERGFFEALGDFFLPDEDRHSYAEGLSRGGYLVSVSTTDHNRDAILDILDDEGTVDMDERESTWRSEGWSGQSAGYDAAAVGTSSAVGYGSSDSLVSRDDVETRPVGTTGTGAAQLSGSAAETTNLRGDAGVRDRDGTIEVVEENLKVGKRDVAGGRVRVRSYVREEPVSENVSLHSEHVEIERRPVDRPVEAGDAAFRDQTLELEERAEEAVVSKEARVKEEIDLRKVGTERTETVSDTVRRTEVDIEDERRNQSLSEDEVRQQSARRTGTLGLPSGGTDKKL</sequence>
<evidence type="ECO:0000256" key="1">
    <source>
        <dbReference type="SAM" id="MobiDB-lite"/>
    </source>
</evidence>
<dbReference type="InterPro" id="IPR052967">
    <property type="entry name" value="Stress_Response_Assoc"/>
</dbReference>
<feature type="region of interest" description="Disordered" evidence="1">
    <location>
        <begin position="154"/>
        <end position="185"/>
    </location>
</feature>
<dbReference type="PANTHER" id="PTHR38463:SF1">
    <property type="entry name" value="STRESS RESPONSE PROTEIN YSNF"/>
    <property type="match status" value="1"/>
</dbReference>
<keyword evidence="4" id="KW-1185">Reference proteome</keyword>
<feature type="region of interest" description="Disordered" evidence="1">
    <location>
        <begin position="309"/>
        <end position="347"/>
    </location>
</feature>
<accession>A0A7V7TXU8</accession>
<feature type="compositionally biased region" description="Polar residues" evidence="1">
    <location>
        <begin position="169"/>
        <end position="185"/>
    </location>
</feature>
<proteinExistence type="predicted"/>
<organism evidence="3 4">
    <name type="scientific">Plantimonas leprariae</name>
    <dbReference type="NCBI Taxonomy" id="2615207"/>
    <lineage>
        <taxon>Bacteria</taxon>
        <taxon>Pseudomonadati</taxon>
        <taxon>Pseudomonadota</taxon>
        <taxon>Alphaproteobacteria</taxon>
        <taxon>Hyphomicrobiales</taxon>
        <taxon>Aurantimonadaceae</taxon>
        <taxon>Plantimonas</taxon>
    </lineage>
</organism>
<reference evidence="3 4" key="1">
    <citation type="submission" date="2019-09" db="EMBL/GenBank/DDBJ databases">
        <title>YIM 132180 draft genome.</title>
        <authorList>
            <person name="Zhang K."/>
        </authorList>
    </citation>
    <scope>NUCLEOTIDE SEQUENCE [LARGE SCALE GENOMIC DNA]</scope>
    <source>
        <strain evidence="3 4">YIM 132180</strain>
    </source>
</reference>
<dbReference type="EMBL" id="VZDO01000025">
    <property type="protein sequence ID" value="KAB0676182.1"/>
    <property type="molecule type" value="Genomic_DNA"/>
</dbReference>
<evidence type="ECO:0000313" key="4">
    <source>
        <dbReference type="Proteomes" id="UP000432089"/>
    </source>
</evidence>
<dbReference type="PANTHER" id="PTHR38463">
    <property type="entry name" value="STRESS RESPONSE PROTEIN YSNF"/>
    <property type="match status" value="1"/>
</dbReference>
<protein>
    <submittedName>
        <fullName evidence="3">DUF2382 domain-containing protein</fullName>
    </submittedName>
</protein>
<feature type="domain" description="DUF2382" evidence="2">
    <location>
        <begin position="202"/>
        <end position="311"/>
    </location>
</feature>
<dbReference type="Pfam" id="PF09557">
    <property type="entry name" value="DUF2382"/>
    <property type="match status" value="1"/>
</dbReference>
<dbReference type="InterPro" id="IPR019060">
    <property type="entry name" value="DUF2382"/>
</dbReference>
<evidence type="ECO:0000259" key="2">
    <source>
        <dbReference type="Pfam" id="PF09557"/>
    </source>
</evidence>
<evidence type="ECO:0000313" key="3">
    <source>
        <dbReference type="EMBL" id="KAB0676182.1"/>
    </source>
</evidence>
<dbReference type="RefSeq" id="WP_150973590.1">
    <property type="nucleotide sequence ID" value="NZ_VZDO01000025.1"/>
</dbReference>
<comment type="caution">
    <text evidence="3">The sequence shown here is derived from an EMBL/GenBank/DDBJ whole genome shotgun (WGS) entry which is preliminary data.</text>
</comment>
<gene>
    <name evidence="3" type="ORF">F6X38_21800</name>
</gene>